<name>A0A660SLH3_UNCW3</name>
<keyword evidence="9 10" id="KW-0413">Isomerase</keyword>
<dbReference type="InterPro" id="IPR023405">
    <property type="entry name" value="Topo_IA_core_domain"/>
</dbReference>
<dbReference type="InterPro" id="IPR034149">
    <property type="entry name" value="TOPRIM_TopoI"/>
</dbReference>
<proteinExistence type="inferred from homology"/>
<dbReference type="AlphaFoldDB" id="A0A660SLH3"/>
<feature type="domain" description="Toprim" evidence="11">
    <location>
        <begin position="3"/>
        <end position="113"/>
    </location>
</feature>
<evidence type="ECO:0000259" key="12">
    <source>
        <dbReference type="PROSITE" id="PS52039"/>
    </source>
</evidence>
<feature type="site" description="Interaction with DNA" evidence="10">
    <location>
        <position position="482"/>
    </location>
</feature>
<comment type="similarity">
    <text evidence="2 10">Belongs to the type IA topoisomerase family.</text>
</comment>
<dbReference type="Gene3D" id="1.10.290.10">
    <property type="entry name" value="Topoisomerase I, domain 4"/>
    <property type="match status" value="1"/>
</dbReference>
<dbReference type="Pfam" id="PF01751">
    <property type="entry name" value="Toprim"/>
    <property type="match status" value="1"/>
</dbReference>
<evidence type="ECO:0000259" key="11">
    <source>
        <dbReference type="PROSITE" id="PS50880"/>
    </source>
</evidence>
<keyword evidence="3" id="KW-0479">Metal-binding</keyword>
<evidence type="ECO:0000256" key="5">
    <source>
        <dbReference type="ARBA" id="ARBA00022833"/>
    </source>
</evidence>
<accession>A0A660SLH3</accession>
<evidence type="ECO:0000256" key="1">
    <source>
        <dbReference type="ARBA" id="ARBA00000213"/>
    </source>
</evidence>
<dbReference type="InterPro" id="IPR003602">
    <property type="entry name" value="Topo_IA_DNA-bd_dom"/>
</dbReference>
<dbReference type="InterPro" id="IPR005733">
    <property type="entry name" value="TopoI_bac-type"/>
</dbReference>
<evidence type="ECO:0000256" key="9">
    <source>
        <dbReference type="ARBA" id="ARBA00023235"/>
    </source>
</evidence>
<dbReference type="HAMAP" id="MF_00952">
    <property type="entry name" value="Topoisom_1_prok"/>
    <property type="match status" value="1"/>
</dbReference>
<dbReference type="Pfam" id="PF01131">
    <property type="entry name" value="Topoisom_bac"/>
    <property type="match status" value="1"/>
</dbReference>
<dbReference type="GO" id="GO:0008270">
    <property type="term" value="F:zinc ion binding"/>
    <property type="evidence" value="ECO:0007669"/>
    <property type="project" value="UniProtKB-KW"/>
</dbReference>
<feature type="site" description="Interaction with DNA" evidence="10">
    <location>
        <position position="142"/>
    </location>
</feature>
<dbReference type="InterPro" id="IPR000380">
    <property type="entry name" value="Topo_IA"/>
</dbReference>
<dbReference type="InterPro" id="IPR013826">
    <property type="entry name" value="Topo_IA_cen_sub3"/>
</dbReference>
<dbReference type="InterPro" id="IPR023406">
    <property type="entry name" value="Topo_IA_AS"/>
</dbReference>
<dbReference type="PROSITE" id="PS00396">
    <property type="entry name" value="TOPO_IA_1"/>
    <property type="match status" value="1"/>
</dbReference>
<dbReference type="Gene3D" id="3.30.65.10">
    <property type="entry name" value="Bacterial Topoisomerase I, domain 1"/>
    <property type="match status" value="2"/>
</dbReference>
<dbReference type="GO" id="GO:0003677">
    <property type="term" value="F:DNA binding"/>
    <property type="evidence" value="ECO:0007669"/>
    <property type="project" value="UniProtKB-KW"/>
</dbReference>
<dbReference type="PROSITE" id="PS50880">
    <property type="entry name" value="TOPRIM"/>
    <property type="match status" value="1"/>
</dbReference>
<dbReference type="InterPro" id="IPR013824">
    <property type="entry name" value="Topo_IA_cen_sub1"/>
</dbReference>
<evidence type="ECO:0000256" key="6">
    <source>
        <dbReference type="ARBA" id="ARBA00022842"/>
    </source>
</evidence>
<dbReference type="InterPro" id="IPR028612">
    <property type="entry name" value="Topoisom_1_IA"/>
</dbReference>
<dbReference type="CDD" id="cd00186">
    <property type="entry name" value="TOP1Ac"/>
    <property type="match status" value="1"/>
</dbReference>
<dbReference type="EMBL" id="QNBE01000011">
    <property type="protein sequence ID" value="RKX71352.1"/>
    <property type="molecule type" value="Genomic_DNA"/>
</dbReference>
<dbReference type="SUPFAM" id="SSF57783">
    <property type="entry name" value="Zinc beta-ribbon"/>
    <property type="match status" value="2"/>
</dbReference>
<feature type="active site" description="O-(5'-phospho-DNA)-tyrosine intermediate" evidence="10">
    <location>
        <position position="295"/>
    </location>
</feature>
<evidence type="ECO:0000313" key="13">
    <source>
        <dbReference type="EMBL" id="RKX71352.1"/>
    </source>
</evidence>
<dbReference type="InterPro" id="IPR013825">
    <property type="entry name" value="Topo_IA_cen_sub2"/>
</dbReference>
<dbReference type="PRINTS" id="PR00417">
    <property type="entry name" value="PRTPISMRASEI"/>
</dbReference>
<dbReference type="Pfam" id="PF01396">
    <property type="entry name" value="Zn_ribbon_Top1"/>
    <property type="match status" value="3"/>
</dbReference>
<dbReference type="InterPro" id="IPR013497">
    <property type="entry name" value="Topo_IA_cen"/>
</dbReference>
<dbReference type="GO" id="GO:0006265">
    <property type="term" value="P:DNA topological change"/>
    <property type="evidence" value="ECO:0007669"/>
    <property type="project" value="UniProtKB-UniRule"/>
</dbReference>
<dbReference type="SMART" id="SM00437">
    <property type="entry name" value="TOP1Ac"/>
    <property type="match status" value="1"/>
</dbReference>
<evidence type="ECO:0000256" key="8">
    <source>
        <dbReference type="ARBA" id="ARBA00023125"/>
    </source>
</evidence>
<feature type="site" description="Interaction with DNA" evidence="10">
    <location>
        <position position="33"/>
    </location>
</feature>
<dbReference type="SUPFAM" id="SSF56712">
    <property type="entry name" value="Prokaryotic type I DNA topoisomerase"/>
    <property type="match status" value="1"/>
</dbReference>
<dbReference type="SMART" id="SM00436">
    <property type="entry name" value="TOP1Bc"/>
    <property type="match status" value="1"/>
</dbReference>
<keyword evidence="4" id="KW-0863">Zinc-finger</keyword>
<evidence type="ECO:0000256" key="4">
    <source>
        <dbReference type="ARBA" id="ARBA00022771"/>
    </source>
</evidence>
<comment type="subunit">
    <text evidence="10">Monomer.</text>
</comment>
<dbReference type="EC" id="5.6.2.1" evidence="10"/>
<dbReference type="PANTHER" id="PTHR42785">
    <property type="entry name" value="DNA TOPOISOMERASE, TYPE IA, CORE"/>
    <property type="match status" value="1"/>
</dbReference>
<evidence type="ECO:0000256" key="10">
    <source>
        <dbReference type="HAMAP-Rule" id="MF_00952"/>
    </source>
</evidence>
<dbReference type="InterPro" id="IPR006171">
    <property type="entry name" value="TOPRIM_dom"/>
</dbReference>
<dbReference type="CDD" id="cd03363">
    <property type="entry name" value="TOPRIM_TopoIA_TopoI"/>
    <property type="match status" value="1"/>
</dbReference>
<reference evidence="13 14" key="1">
    <citation type="submission" date="2018-06" db="EMBL/GenBank/DDBJ databases">
        <title>Extensive metabolic versatility and redundancy in microbially diverse, dynamic hydrothermal sediments.</title>
        <authorList>
            <person name="Dombrowski N."/>
            <person name="Teske A."/>
            <person name="Baker B.J."/>
        </authorList>
    </citation>
    <scope>NUCLEOTIDE SEQUENCE [LARGE SCALE GENOMIC DNA]</scope>
    <source>
        <strain evidence="13">B36_G15</strain>
    </source>
</reference>
<dbReference type="GO" id="GO:0003917">
    <property type="term" value="F:DNA topoisomerase type I (single strand cut, ATP-independent) activity"/>
    <property type="evidence" value="ECO:0007669"/>
    <property type="project" value="UniProtKB-UniRule"/>
</dbReference>
<keyword evidence="8 10" id="KW-0238">DNA-binding</keyword>
<comment type="caution">
    <text evidence="13">The sequence shown here is derived from an EMBL/GenBank/DDBJ whole genome shotgun (WGS) entry which is preliminary data.</text>
</comment>
<evidence type="ECO:0000256" key="2">
    <source>
        <dbReference type="ARBA" id="ARBA00009446"/>
    </source>
</evidence>
<dbReference type="Gene3D" id="1.10.460.10">
    <property type="entry name" value="Topoisomerase I, domain 2"/>
    <property type="match status" value="1"/>
</dbReference>
<feature type="site" description="Interaction with DNA" evidence="10">
    <location>
        <position position="139"/>
    </location>
</feature>
<gene>
    <name evidence="10" type="primary">topA</name>
    <name evidence="13" type="ORF">DRP53_01940</name>
</gene>
<evidence type="ECO:0000256" key="3">
    <source>
        <dbReference type="ARBA" id="ARBA00022723"/>
    </source>
</evidence>
<dbReference type="NCBIfam" id="TIGR01051">
    <property type="entry name" value="topA_bact"/>
    <property type="match status" value="1"/>
</dbReference>
<evidence type="ECO:0000313" key="14">
    <source>
        <dbReference type="Proteomes" id="UP000268469"/>
    </source>
</evidence>
<keyword evidence="5" id="KW-0862">Zinc</keyword>
<evidence type="ECO:0000256" key="7">
    <source>
        <dbReference type="ARBA" id="ARBA00023029"/>
    </source>
</evidence>
<protein>
    <recommendedName>
        <fullName evidence="10">DNA topoisomerase 1</fullName>
        <ecNumber evidence="10">5.6.2.1</ecNumber>
    </recommendedName>
    <alternativeName>
        <fullName evidence="10">DNA topoisomerase I</fullName>
    </alternativeName>
</protein>
<feature type="site" description="Interaction with DNA" evidence="10">
    <location>
        <position position="297"/>
    </location>
</feature>
<organism evidence="13 14">
    <name type="scientific">candidate division WOR-3 bacterium</name>
    <dbReference type="NCBI Taxonomy" id="2052148"/>
    <lineage>
        <taxon>Bacteria</taxon>
        <taxon>Bacteria division WOR-3</taxon>
    </lineage>
</organism>
<keyword evidence="7 10" id="KW-0799">Topoisomerase</keyword>
<comment type="catalytic activity">
    <reaction evidence="1 10">
        <text>ATP-independent breakage of single-stranded DNA, followed by passage and rejoining.</text>
        <dbReference type="EC" id="5.6.2.1"/>
    </reaction>
</comment>
<feature type="site" description="Interaction with DNA" evidence="10">
    <location>
        <position position="154"/>
    </location>
</feature>
<sequence>MARAAIIVESPTKARTIKGFVGRKFVVLSSKGHIKDLPKSRLGVDIENRFEPEYIVIHDKRKDLKELKERLKKVDTLYLACDPDREGEAIAFHLAEELRDNREIKRILFHEVTPEAIEQAIASPGEIDMAMVDAHRARRVLDRLVGYYISPLLWKIVKGGLSAGRVQSVALRLICEREEEIENFKPQPYWLITAVFGKDGEEFSAQLIEIDGERRRWESDDVRRVRKILKGGGFLVSEFRTSTKSVSPPPPFITSTLQQAAVTVYGFSAQKTMQIAQSLYEGVNLPDGRIGLITYMRTDSTRVAEKALKELRQRISRSYGKEYLSPKVRIFKDRKTAQGAHEAIRPTSIKRTPEEIKDFLSKDQLKLYTLIYYRFLASQMADAEYEVKEVLIKKEGLLFKASGIRPIFAGYQKIATKDRLEPIPLPDFEVGDEVKLIKGIYEKKKTQPPPRYSEASLIKKLEQNGIGRPSTYAKIISTLFQRRYVQKKRKVLHPTELGRTVHAILIKHFAEIFAIPYTAKIEVELDKVEERKKNWRDVVAQFYDPLIKQVKSCEEDFENLKAKLLGQTKKTCPVCGREMVIRMGRYGKFYACSGFPGCRYTESMEYEEVDKTCPKCGTKLVIRYGKRGRFLSCPRYPECRHTEPFEIDTPCPICGGKMIEQTFHSSVYYRCRECNYKTSELPEKEE</sequence>
<dbReference type="PANTHER" id="PTHR42785:SF1">
    <property type="entry name" value="DNA TOPOISOMERASE"/>
    <property type="match status" value="1"/>
</dbReference>
<dbReference type="InterPro" id="IPR013498">
    <property type="entry name" value="Topo_IA_Znf"/>
</dbReference>
<dbReference type="PROSITE" id="PS52039">
    <property type="entry name" value="TOPO_IA_2"/>
    <property type="match status" value="1"/>
</dbReference>
<dbReference type="Gene3D" id="3.40.50.140">
    <property type="match status" value="1"/>
</dbReference>
<feature type="domain" description="Topo IA-type catalytic" evidence="12">
    <location>
        <begin position="128"/>
        <end position="550"/>
    </location>
</feature>
<keyword evidence="6" id="KW-0460">Magnesium</keyword>
<dbReference type="GO" id="GO:0005694">
    <property type="term" value="C:chromosome"/>
    <property type="evidence" value="ECO:0007669"/>
    <property type="project" value="InterPro"/>
</dbReference>
<feature type="site" description="Interaction with DNA" evidence="10">
    <location>
        <position position="138"/>
    </location>
</feature>
<dbReference type="InterPro" id="IPR003601">
    <property type="entry name" value="Topo_IA_2"/>
</dbReference>
<dbReference type="Gene3D" id="2.70.20.10">
    <property type="entry name" value="Topoisomerase I, domain 3"/>
    <property type="match status" value="1"/>
</dbReference>
<feature type="site" description="Interaction with DNA" evidence="10">
    <location>
        <position position="147"/>
    </location>
</feature>
<dbReference type="Proteomes" id="UP000268469">
    <property type="component" value="Unassembled WGS sequence"/>
</dbReference>
<comment type="function">
    <text evidence="10">Releases the supercoiling and torsional tension of DNA, which is introduced during the DNA replication and transcription, by transiently cleaving and rejoining one strand of the DNA duplex. Introduces a single-strand break via transesterification at a target site in duplex DNA. The scissile phosphodiester is attacked by the catalytic tyrosine of the enzyme, resulting in the formation of a DNA-(5'-phosphotyrosyl)-enzyme intermediate and the expulsion of a 3'-OH DNA strand. The free DNA strand then undergoes passage around the unbroken strand, thus removing DNA supercoils. Finally, in the religation step, the DNA 3'-OH attacks the covalent intermediate to expel the active-site tyrosine and restore the DNA phosphodiester backbone.</text>
</comment>
<dbReference type="SMART" id="SM00493">
    <property type="entry name" value="TOPRIM"/>
    <property type="match status" value="1"/>
</dbReference>
<feature type="region of interest" description="Interaction with DNA" evidence="10">
    <location>
        <begin position="162"/>
        <end position="167"/>
    </location>
</feature>